<name>A0A419VU67_9BACT</name>
<gene>
    <name evidence="1" type="ORF">BC643_4558</name>
</gene>
<dbReference type="AlphaFoldDB" id="A0A419VU67"/>
<proteinExistence type="predicted"/>
<organism evidence="1 2">
    <name type="scientific">Mangrovibacterium diazotrophicum</name>
    <dbReference type="NCBI Taxonomy" id="1261403"/>
    <lineage>
        <taxon>Bacteria</taxon>
        <taxon>Pseudomonadati</taxon>
        <taxon>Bacteroidota</taxon>
        <taxon>Bacteroidia</taxon>
        <taxon>Marinilabiliales</taxon>
        <taxon>Prolixibacteraceae</taxon>
        <taxon>Mangrovibacterium</taxon>
    </lineage>
</organism>
<reference evidence="1 2" key="1">
    <citation type="submission" date="2018-09" db="EMBL/GenBank/DDBJ databases">
        <title>Genomic Encyclopedia of Archaeal and Bacterial Type Strains, Phase II (KMG-II): from individual species to whole genera.</title>
        <authorList>
            <person name="Goeker M."/>
        </authorList>
    </citation>
    <scope>NUCLEOTIDE SEQUENCE [LARGE SCALE GENOMIC DNA]</scope>
    <source>
        <strain evidence="1 2">DSM 27148</strain>
    </source>
</reference>
<comment type="caution">
    <text evidence="1">The sequence shown here is derived from an EMBL/GenBank/DDBJ whole genome shotgun (WGS) entry which is preliminary data.</text>
</comment>
<dbReference type="PROSITE" id="PS51257">
    <property type="entry name" value="PROKAR_LIPOPROTEIN"/>
    <property type="match status" value="1"/>
</dbReference>
<keyword evidence="2" id="KW-1185">Reference proteome</keyword>
<protein>
    <recommendedName>
        <fullName evidence="3">Lipoprotein</fullName>
    </recommendedName>
</protein>
<evidence type="ECO:0000313" key="2">
    <source>
        <dbReference type="Proteomes" id="UP000283387"/>
    </source>
</evidence>
<dbReference type="Proteomes" id="UP000283387">
    <property type="component" value="Unassembled WGS sequence"/>
</dbReference>
<evidence type="ECO:0008006" key="3">
    <source>
        <dbReference type="Google" id="ProtNLM"/>
    </source>
</evidence>
<sequence length="135" mass="15986">MTQKLFQVIVIILIASSCDYYDNRLVIANKTDKPICYDYDLDTILDVSSTNRKDYILNNSIQPNETRSISIPGSTDMWIRKIYQSKDTTMSFYIFDYETVLLSDWDSLRLNNGYVKRLDYELVELEKIDWKIEIK</sequence>
<evidence type="ECO:0000313" key="1">
    <source>
        <dbReference type="EMBL" id="RKD85039.1"/>
    </source>
</evidence>
<dbReference type="RefSeq" id="WP_120275667.1">
    <property type="nucleotide sequence ID" value="NZ_RAPN01000006.1"/>
</dbReference>
<dbReference type="EMBL" id="RAPN01000006">
    <property type="protein sequence ID" value="RKD85039.1"/>
    <property type="molecule type" value="Genomic_DNA"/>
</dbReference>
<accession>A0A419VU67</accession>
<dbReference type="OrthoDB" id="794236at2"/>